<name>A0A2W4YVK9_9SPHN</name>
<organism evidence="3 4">
    <name type="scientific">Sphingomonas taxi</name>
    <dbReference type="NCBI Taxonomy" id="1549858"/>
    <lineage>
        <taxon>Bacteria</taxon>
        <taxon>Pseudomonadati</taxon>
        <taxon>Pseudomonadota</taxon>
        <taxon>Alphaproteobacteria</taxon>
        <taxon>Sphingomonadales</taxon>
        <taxon>Sphingomonadaceae</taxon>
        <taxon>Sphingomonas</taxon>
    </lineage>
</organism>
<feature type="domain" description="Helicase ATP-binding" evidence="1">
    <location>
        <begin position="86"/>
        <end position="247"/>
    </location>
</feature>
<reference evidence="3 4" key="1">
    <citation type="submission" date="2017-08" db="EMBL/GenBank/DDBJ databases">
        <title>Infants hospitalized years apart are colonized by the same room-sourced microbial strains.</title>
        <authorList>
            <person name="Brooks B."/>
            <person name="Olm M.R."/>
            <person name="Firek B.A."/>
            <person name="Baker R."/>
            <person name="Thomas B.C."/>
            <person name="Morowitz M.J."/>
            <person name="Banfield J.F."/>
        </authorList>
    </citation>
    <scope>NUCLEOTIDE SEQUENCE [LARGE SCALE GENOMIC DNA]</scope>
    <source>
        <strain evidence="3">S2_018_000_R3_119</strain>
    </source>
</reference>
<dbReference type="PROSITE" id="PS51194">
    <property type="entry name" value="HELICASE_CTER"/>
    <property type="match status" value="1"/>
</dbReference>
<evidence type="ECO:0000259" key="1">
    <source>
        <dbReference type="PROSITE" id="PS51192"/>
    </source>
</evidence>
<dbReference type="PROSITE" id="PS51192">
    <property type="entry name" value="HELICASE_ATP_BIND_1"/>
    <property type="match status" value="1"/>
</dbReference>
<comment type="caution">
    <text evidence="3">The sequence shown here is derived from an EMBL/GenBank/DDBJ whole genome shotgun (WGS) entry which is preliminary data.</text>
</comment>
<dbReference type="AlphaFoldDB" id="A0A2W4YVK9"/>
<dbReference type="Pfam" id="PF00271">
    <property type="entry name" value="Helicase_C"/>
    <property type="match status" value="1"/>
</dbReference>
<dbReference type="InterPro" id="IPR000330">
    <property type="entry name" value="SNF2_N"/>
</dbReference>
<dbReference type="InterPro" id="IPR027417">
    <property type="entry name" value="P-loop_NTPase"/>
</dbReference>
<dbReference type="PANTHER" id="PTHR10799">
    <property type="entry name" value="SNF2/RAD54 HELICASE FAMILY"/>
    <property type="match status" value="1"/>
</dbReference>
<protein>
    <recommendedName>
        <fullName evidence="5">Helicase ATP-binding domain-containing protein</fullName>
    </recommendedName>
</protein>
<evidence type="ECO:0000313" key="4">
    <source>
        <dbReference type="Proteomes" id="UP000249555"/>
    </source>
</evidence>
<evidence type="ECO:0000259" key="2">
    <source>
        <dbReference type="PROSITE" id="PS51194"/>
    </source>
</evidence>
<dbReference type="Proteomes" id="UP000249555">
    <property type="component" value="Unassembled WGS sequence"/>
</dbReference>
<dbReference type="GO" id="GO:0005524">
    <property type="term" value="F:ATP binding"/>
    <property type="evidence" value="ECO:0007669"/>
    <property type="project" value="InterPro"/>
</dbReference>
<dbReference type="InterPro" id="IPR001650">
    <property type="entry name" value="Helicase_C-like"/>
</dbReference>
<dbReference type="Pfam" id="PF00176">
    <property type="entry name" value="SNF2-rel_dom"/>
    <property type="match status" value="1"/>
</dbReference>
<dbReference type="SMART" id="SM00487">
    <property type="entry name" value="DEXDc"/>
    <property type="match status" value="1"/>
</dbReference>
<accession>A0A2W4YVK9</accession>
<dbReference type="SUPFAM" id="SSF52540">
    <property type="entry name" value="P-loop containing nucleoside triphosphate hydrolases"/>
    <property type="match status" value="2"/>
</dbReference>
<proteinExistence type="predicted"/>
<evidence type="ECO:0008006" key="5">
    <source>
        <dbReference type="Google" id="ProtNLM"/>
    </source>
</evidence>
<evidence type="ECO:0000313" key="3">
    <source>
        <dbReference type="EMBL" id="PZO72282.1"/>
    </source>
</evidence>
<sequence length="526" mass="59105">MLHTVVTNDMTRLIVHYTPDVAPLMPLLTDCQTFEFEGETFISCDWTAANCGVLYSKLTEYVRGPAFDGPHFTGRFTPRPEQRLTVDLFTQNRRFYCFNGLGTGKTASAIWAAEYLRAIGVVRRVLIVSTLSTLKQVWERELQNVCPHRSRVIVRGTRDERAKRIASGADYTIINHDGVKSTFDALMKGNFDLVILDEATVYRNDTTERSKATRQLCENKWCWALTATPRPRSSMDAWGLGRLVNPSKLPKSKIAFQSATMVQVNDFVWVDRPNAMDIVLQVLNPSIRIKTEDCVSLPETSYLDFEVPLTKAQADARKQIIDQFVYTLNQTPGQTVSITNASDVRNKVLQAAEGVVKIGDDEFDQLDYSTSLDVLVNMIEQAEGKVLVFANFRGTVRRLVADLGKEFGPDAVAMAIGGQGSGRDTEIDRFSNHPACRILVATPKTMAHGLNLTMVNVTIWFGVTSDAETYEQANARMRRPGQTRRMIVIHLLRCPEDHASLKVCQGRVDYQNDLLDMVGEYTRGHY</sequence>
<feature type="domain" description="Helicase C-terminal" evidence="2">
    <location>
        <begin position="371"/>
        <end position="515"/>
    </location>
</feature>
<dbReference type="EMBL" id="QFMX01000013">
    <property type="protein sequence ID" value="PZO72282.1"/>
    <property type="molecule type" value="Genomic_DNA"/>
</dbReference>
<dbReference type="InterPro" id="IPR014001">
    <property type="entry name" value="Helicase_ATP-bd"/>
</dbReference>
<dbReference type="Gene3D" id="3.40.50.300">
    <property type="entry name" value="P-loop containing nucleotide triphosphate hydrolases"/>
    <property type="match status" value="2"/>
</dbReference>
<gene>
    <name evidence="3" type="ORF">DI640_12980</name>
</gene>